<accession>G5A4N9</accession>
<dbReference type="Proteomes" id="UP000002640">
    <property type="component" value="Unassembled WGS sequence"/>
</dbReference>
<reference evidence="1 2" key="1">
    <citation type="journal article" date="2006" name="Science">
        <title>Phytophthora genome sequences uncover evolutionary origins and mechanisms of pathogenesis.</title>
        <authorList>
            <person name="Tyler B.M."/>
            <person name="Tripathy S."/>
            <person name="Zhang X."/>
            <person name="Dehal P."/>
            <person name="Jiang R.H."/>
            <person name="Aerts A."/>
            <person name="Arredondo F.D."/>
            <person name="Baxter L."/>
            <person name="Bensasson D."/>
            <person name="Beynon J.L."/>
            <person name="Chapman J."/>
            <person name="Damasceno C.M."/>
            <person name="Dorrance A.E."/>
            <person name="Dou D."/>
            <person name="Dickerman A.W."/>
            <person name="Dubchak I.L."/>
            <person name="Garbelotto M."/>
            <person name="Gijzen M."/>
            <person name="Gordon S.G."/>
            <person name="Govers F."/>
            <person name="Grunwald N.J."/>
            <person name="Huang W."/>
            <person name="Ivors K.L."/>
            <person name="Jones R.W."/>
            <person name="Kamoun S."/>
            <person name="Krampis K."/>
            <person name="Lamour K.H."/>
            <person name="Lee M.K."/>
            <person name="McDonald W.H."/>
            <person name="Medina M."/>
            <person name="Meijer H.J."/>
            <person name="Nordberg E.K."/>
            <person name="Maclean D.J."/>
            <person name="Ospina-Giraldo M.D."/>
            <person name="Morris P.F."/>
            <person name="Phuntumart V."/>
            <person name="Putnam N.H."/>
            <person name="Rash S."/>
            <person name="Rose J.K."/>
            <person name="Sakihama Y."/>
            <person name="Salamov A.A."/>
            <person name="Savidor A."/>
            <person name="Scheuring C.F."/>
            <person name="Smith B.M."/>
            <person name="Sobral B.W."/>
            <person name="Terry A."/>
            <person name="Torto-Alalibo T.A."/>
            <person name="Win J."/>
            <person name="Xu Z."/>
            <person name="Zhang H."/>
            <person name="Grigoriev I.V."/>
            <person name="Rokhsar D.S."/>
            <person name="Boore J.L."/>
        </authorList>
    </citation>
    <scope>NUCLEOTIDE SEQUENCE [LARGE SCALE GENOMIC DNA]</scope>
    <source>
        <strain evidence="1 2">P6497</strain>
    </source>
</reference>
<keyword evidence="2" id="KW-1185">Reference proteome</keyword>
<sequence>MERQDFALQHTRSRCRVGADRCGVRSWSHHLRAFNKTADAVANLAMDTTCSRQFSHLNSG</sequence>
<dbReference type="KEGG" id="psoj:PHYSODRAFT_523129"/>
<dbReference type="RefSeq" id="XP_009534500.1">
    <property type="nucleotide sequence ID" value="XM_009536205.1"/>
</dbReference>
<organism evidence="1 2">
    <name type="scientific">Phytophthora sojae (strain P6497)</name>
    <name type="common">Soybean stem and root rot agent</name>
    <name type="synonym">Phytophthora megasperma f. sp. glycines</name>
    <dbReference type="NCBI Taxonomy" id="1094619"/>
    <lineage>
        <taxon>Eukaryota</taxon>
        <taxon>Sar</taxon>
        <taxon>Stramenopiles</taxon>
        <taxon>Oomycota</taxon>
        <taxon>Peronosporomycetes</taxon>
        <taxon>Peronosporales</taxon>
        <taxon>Peronosporaceae</taxon>
        <taxon>Phytophthora</taxon>
    </lineage>
</organism>
<dbReference type="InParanoid" id="G5A4N9"/>
<name>G5A4N9_PHYSP</name>
<evidence type="ECO:0000313" key="1">
    <source>
        <dbReference type="EMBL" id="EGZ09639.1"/>
    </source>
</evidence>
<evidence type="ECO:0000313" key="2">
    <source>
        <dbReference type="Proteomes" id="UP000002640"/>
    </source>
</evidence>
<gene>
    <name evidence="1" type="ORF">PHYSODRAFT_523129</name>
</gene>
<dbReference type="AlphaFoldDB" id="G5A4N9"/>
<protein>
    <recommendedName>
        <fullName evidence="3">RNase H type-1 domain-containing protein</fullName>
    </recommendedName>
</protein>
<dbReference type="GeneID" id="20660607"/>
<dbReference type="EMBL" id="JH159159">
    <property type="protein sequence ID" value="EGZ09639.1"/>
    <property type="molecule type" value="Genomic_DNA"/>
</dbReference>
<dbReference type="SMR" id="G5A4N9"/>
<evidence type="ECO:0008006" key="3">
    <source>
        <dbReference type="Google" id="ProtNLM"/>
    </source>
</evidence>
<proteinExistence type="predicted"/>